<keyword evidence="4" id="KW-0862">Zinc</keyword>
<feature type="domain" description="THAP-type" evidence="7">
    <location>
        <begin position="1"/>
        <end position="92"/>
    </location>
</feature>
<dbReference type="Proteomes" id="UP001353858">
    <property type="component" value="Unassembled WGS sequence"/>
</dbReference>
<evidence type="ECO:0000313" key="8">
    <source>
        <dbReference type="EMBL" id="KAK4884886.1"/>
    </source>
</evidence>
<dbReference type="SUPFAM" id="SSF57716">
    <property type="entry name" value="Glucocorticoid receptor-like (DNA-binding domain)"/>
    <property type="match status" value="1"/>
</dbReference>
<keyword evidence="3 6" id="KW-0863">Zinc-finger</keyword>
<comment type="cofactor">
    <cofactor evidence="1">
        <name>a divalent metal cation</name>
        <dbReference type="ChEBI" id="CHEBI:60240"/>
    </cofactor>
</comment>
<protein>
    <recommendedName>
        <fullName evidence="7">THAP-type domain-containing protein</fullName>
    </recommendedName>
</protein>
<sequence length="475" mass="54359">MPAFCCVVGCGSHGERDNVKFYAFPKILNFPHTQHLNALSQVRRQKWINAIKREDLTEAKLKYATVCSKHFINGKPAGREDSNNPDWVPSINLGYIKETKQKRAQDVKRFERSKKRAKLLNVETLPVLEEQPGTSDEIEWNPYDKSCQTSLDSANISHLMFASIRCDKLQKKLNSISLSYESFKSNDFKMRYYTGLDSFSKLEILIKYVEPYVEIHFNTSLNAVQQIILTLVKLRLNLDFKDLAFRFNISPTTASVYFENIINVMYNRLKKLIIWPDKDILQKTMPSCFVETFKDKTTVVIDCFEVFIEKPSSLLMAAQCWSNYKHNYTLKFLIGITPQGTVCFISEAWGGRASDKYIVQNSKFLNNINPGDVILADRGFLINEYVQTLQAQVITPAFTKGKNQLHPTDIEATRSLAHVRIHVERIIGTIRQKYRILSDTVPITLVSRGQTDPILDKIVTCCCALVNLCTPIIPS</sequence>
<name>A0AAN7PN69_9COLE</name>
<evidence type="ECO:0000256" key="1">
    <source>
        <dbReference type="ARBA" id="ARBA00001968"/>
    </source>
</evidence>
<dbReference type="SMART" id="SM00980">
    <property type="entry name" value="THAP"/>
    <property type="match status" value="1"/>
</dbReference>
<dbReference type="EMBL" id="JARPUR010000001">
    <property type="protein sequence ID" value="KAK4884886.1"/>
    <property type="molecule type" value="Genomic_DNA"/>
</dbReference>
<dbReference type="InterPro" id="IPR027806">
    <property type="entry name" value="HARBI1_dom"/>
</dbReference>
<dbReference type="Pfam" id="PF13359">
    <property type="entry name" value="DDE_Tnp_4"/>
    <property type="match status" value="1"/>
</dbReference>
<evidence type="ECO:0000256" key="3">
    <source>
        <dbReference type="ARBA" id="ARBA00022771"/>
    </source>
</evidence>
<comment type="caution">
    <text evidence="8">The sequence shown here is derived from an EMBL/GenBank/DDBJ whole genome shotgun (WGS) entry which is preliminary data.</text>
</comment>
<evidence type="ECO:0000256" key="6">
    <source>
        <dbReference type="PROSITE-ProRule" id="PRU00309"/>
    </source>
</evidence>
<dbReference type="PANTHER" id="PTHR23080">
    <property type="entry name" value="THAP DOMAIN PROTEIN"/>
    <property type="match status" value="1"/>
</dbReference>
<dbReference type="InterPro" id="IPR006612">
    <property type="entry name" value="THAP_Znf"/>
</dbReference>
<dbReference type="GO" id="GO:0008270">
    <property type="term" value="F:zinc ion binding"/>
    <property type="evidence" value="ECO:0007669"/>
    <property type="project" value="UniProtKB-KW"/>
</dbReference>
<dbReference type="InterPro" id="IPR027805">
    <property type="entry name" value="Transposase_HTH_dom"/>
</dbReference>
<gene>
    <name evidence="8" type="ORF">RN001_001157</name>
</gene>
<evidence type="ECO:0000256" key="5">
    <source>
        <dbReference type="ARBA" id="ARBA00023125"/>
    </source>
</evidence>
<evidence type="ECO:0000259" key="7">
    <source>
        <dbReference type="PROSITE" id="PS50950"/>
    </source>
</evidence>
<keyword evidence="5 6" id="KW-0238">DNA-binding</keyword>
<evidence type="ECO:0000313" key="9">
    <source>
        <dbReference type="Proteomes" id="UP001353858"/>
    </source>
</evidence>
<dbReference type="PROSITE" id="PS50950">
    <property type="entry name" value="ZF_THAP"/>
    <property type="match status" value="1"/>
</dbReference>
<reference evidence="9" key="1">
    <citation type="submission" date="2023-01" db="EMBL/GenBank/DDBJ databases">
        <title>Key to firefly adult light organ development and bioluminescence: homeobox transcription factors regulate luciferase expression and transportation to peroxisome.</title>
        <authorList>
            <person name="Fu X."/>
        </authorList>
    </citation>
    <scope>NUCLEOTIDE SEQUENCE [LARGE SCALE GENOMIC DNA]</scope>
</reference>
<organism evidence="8 9">
    <name type="scientific">Aquatica leii</name>
    <dbReference type="NCBI Taxonomy" id="1421715"/>
    <lineage>
        <taxon>Eukaryota</taxon>
        <taxon>Metazoa</taxon>
        <taxon>Ecdysozoa</taxon>
        <taxon>Arthropoda</taxon>
        <taxon>Hexapoda</taxon>
        <taxon>Insecta</taxon>
        <taxon>Pterygota</taxon>
        <taxon>Neoptera</taxon>
        <taxon>Endopterygota</taxon>
        <taxon>Coleoptera</taxon>
        <taxon>Polyphaga</taxon>
        <taxon>Elateriformia</taxon>
        <taxon>Elateroidea</taxon>
        <taxon>Lampyridae</taxon>
        <taxon>Luciolinae</taxon>
        <taxon>Aquatica</taxon>
    </lineage>
</organism>
<proteinExistence type="predicted"/>
<keyword evidence="9" id="KW-1185">Reference proteome</keyword>
<evidence type="ECO:0000256" key="4">
    <source>
        <dbReference type="ARBA" id="ARBA00022833"/>
    </source>
</evidence>
<dbReference type="AlphaFoldDB" id="A0AAN7PN69"/>
<evidence type="ECO:0000256" key="2">
    <source>
        <dbReference type="ARBA" id="ARBA00022723"/>
    </source>
</evidence>
<keyword evidence="2" id="KW-0479">Metal-binding</keyword>
<dbReference type="GO" id="GO:0003677">
    <property type="term" value="F:DNA binding"/>
    <property type="evidence" value="ECO:0007669"/>
    <property type="project" value="UniProtKB-UniRule"/>
</dbReference>
<accession>A0AAN7PN69</accession>
<dbReference type="Pfam" id="PF13613">
    <property type="entry name" value="HTH_Tnp_4"/>
    <property type="match status" value="1"/>
</dbReference>
<dbReference type="Pfam" id="PF05485">
    <property type="entry name" value="THAP"/>
    <property type="match status" value="1"/>
</dbReference>